<evidence type="ECO:0000313" key="2">
    <source>
        <dbReference type="Proteomes" id="UP000595426"/>
    </source>
</evidence>
<dbReference type="RefSeq" id="WP_034871292.1">
    <property type="nucleotide sequence ID" value="NZ_CBCSDR010000005.1"/>
</dbReference>
<dbReference type="GeneID" id="93131801"/>
<reference evidence="1 2" key="1">
    <citation type="submission" date="2020-12" db="EMBL/GenBank/DDBJ databases">
        <title>FDA dAtabase for Regulatory Grade micrObial Sequences (FDA-ARGOS): Supporting development and validation of Infectious Disease Dx tests.</title>
        <authorList>
            <person name="Kerrigan L."/>
            <person name="Long C."/>
            <person name="Tallon L."/>
            <person name="Sadzewicz L."/>
            <person name="Zhao X."/>
            <person name="Boylan J."/>
            <person name="Ott S."/>
            <person name="Bowen H."/>
            <person name="Vavikolanu K."/>
            <person name="Mehta A."/>
            <person name="Aluvathingal J."/>
            <person name="Nadendla S."/>
            <person name="Yan Y."/>
            <person name="Sichtig H."/>
        </authorList>
    </citation>
    <scope>NUCLEOTIDE SEQUENCE [LARGE SCALE GENOMIC DNA]</scope>
    <source>
        <strain evidence="1 2">FDAARGOS_1031</strain>
    </source>
</reference>
<dbReference type="Proteomes" id="UP000595426">
    <property type="component" value="Chromosome"/>
</dbReference>
<evidence type="ECO:0000313" key="1">
    <source>
        <dbReference type="EMBL" id="QQN57490.1"/>
    </source>
</evidence>
<organism evidence="1 2">
    <name type="scientific">Elizabethkingia bruuniana</name>
    <dbReference type="NCBI Taxonomy" id="1756149"/>
    <lineage>
        <taxon>Bacteria</taxon>
        <taxon>Pseudomonadati</taxon>
        <taxon>Bacteroidota</taxon>
        <taxon>Flavobacteriia</taxon>
        <taxon>Flavobacteriales</taxon>
        <taxon>Weeksellaceae</taxon>
        <taxon>Elizabethkingia</taxon>
    </lineage>
</organism>
<protein>
    <submittedName>
        <fullName evidence="1">Uncharacterized protein</fullName>
    </submittedName>
</protein>
<proteinExistence type="predicted"/>
<sequence length="63" mass="7537">MTTTDKADKVLEMIVNVELVILSLKSSLVTGSMFFTKEEIERKIEWRTKMKQRLFGYYKYVLR</sequence>
<name>A0A7T7ZXE4_9FLAO</name>
<accession>A0A7T7ZXE4</accession>
<keyword evidence="2" id="KW-1185">Reference proteome</keyword>
<dbReference type="AlphaFoldDB" id="A0A7T7ZXE4"/>
<dbReference type="KEGG" id="egm:AYC65_02745"/>
<gene>
    <name evidence="1" type="ORF">I6H88_13660</name>
</gene>
<dbReference type="EMBL" id="CP067018">
    <property type="protein sequence ID" value="QQN57490.1"/>
    <property type="molecule type" value="Genomic_DNA"/>
</dbReference>